<dbReference type="AlphaFoldDB" id="A0A410RSM5"/>
<feature type="signal peptide" evidence="1">
    <location>
        <begin position="1"/>
        <end position="26"/>
    </location>
</feature>
<evidence type="ECO:0000313" key="2">
    <source>
        <dbReference type="EMBL" id="QAT84862.1"/>
    </source>
</evidence>
<keyword evidence="1" id="KW-0732">Signal</keyword>
<protein>
    <submittedName>
        <fullName evidence="2">PHB depolymerase family esterase</fullName>
    </submittedName>
</protein>
<dbReference type="Pfam" id="PF17957">
    <property type="entry name" value="Big_7"/>
    <property type="match status" value="2"/>
</dbReference>
<organism evidence="2 3">
    <name type="scientific">Corallococcus coralloides</name>
    <name type="common">Myxococcus coralloides</name>
    <dbReference type="NCBI Taxonomy" id="184914"/>
    <lineage>
        <taxon>Bacteria</taxon>
        <taxon>Pseudomonadati</taxon>
        <taxon>Myxococcota</taxon>
        <taxon>Myxococcia</taxon>
        <taxon>Myxococcales</taxon>
        <taxon>Cystobacterineae</taxon>
        <taxon>Myxococcaceae</taxon>
        <taxon>Corallococcus</taxon>
    </lineage>
</organism>
<dbReference type="EMBL" id="CP034669">
    <property type="protein sequence ID" value="QAT84862.1"/>
    <property type="molecule type" value="Genomic_DNA"/>
</dbReference>
<gene>
    <name evidence="2" type="primary">phaZ2_2</name>
    <name evidence="2" type="ORF">EJ065_3299</name>
</gene>
<reference evidence="2 3" key="1">
    <citation type="submission" date="2018-12" db="EMBL/GenBank/DDBJ databases">
        <title>Complete Genome Sequence of the Corallopyronin A producing Myxobacterium Corallococcus coralloides B035.</title>
        <authorList>
            <person name="Bouhired S.M."/>
            <person name="Rupp O."/>
            <person name="Blom J."/>
            <person name="Schaeberle T.F."/>
            <person name="Kehraus S."/>
            <person name="Schiefer A."/>
            <person name="Pfarr K."/>
            <person name="Goesmann A."/>
            <person name="Hoerauf A."/>
            <person name="Koenig G.M."/>
        </authorList>
    </citation>
    <scope>NUCLEOTIDE SEQUENCE [LARGE SCALE GENOMIC DNA]</scope>
    <source>
        <strain evidence="2 3">B035</strain>
    </source>
</reference>
<dbReference type="Gene3D" id="2.60.40.10">
    <property type="entry name" value="Immunoglobulins"/>
    <property type="match status" value="3"/>
</dbReference>
<dbReference type="InterPro" id="IPR013783">
    <property type="entry name" value="Ig-like_fold"/>
</dbReference>
<evidence type="ECO:0000256" key="1">
    <source>
        <dbReference type="SAM" id="SignalP"/>
    </source>
</evidence>
<feature type="chain" id="PRO_5019464536" evidence="1">
    <location>
        <begin position="27"/>
        <end position="498"/>
    </location>
</feature>
<dbReference type="Proteomes" id="UP000288758">
    <property type="component" value="Chromosome"/>
</dbReference>
<proteinExistence type="predicted"/>
<accession>A0A410RSM5</accession>
<evidence type="ECO:0000313" key="3">
    <source>
        <dbReference type="Proteomes" id="UP000288758"/>
    </source>
</evidence>
<dbReference type="PROSITE" id="PS51257">
    <property type="entry name" value="PROKAR_LIPOPROTEIN"/>
    <property type="match status" value="1"/>
</dbReference>
<sequence>MSMLSRRFRRVALALVGAGAWLSAGCGELPAPQEDTPSQVVIQDAAVLNGPASTAWSFHRLVTAMSGPVAPSDFVRDNLPRWAGQDAPTQSLVARLLETWPTLADGSLDLAKAPLRLESIVHQPAALDVARGSAGEGRFVFGGVDASGHPLGLTVTLSYALAARTPAEAREWTQRWQDLASLTPGSEAFKVELQALTDRITASPDPRPQARALLLDDTTPPTVAISSPAPASFLRGTYVVTANASDDEGVTQVDFYDGATLIGSSIAAPFSVNWNTTGATSGNHTLTARAFDAAGNSTTSSGVTVLVDNFAPVVNLGVPQYNPMSQYYVRGIVTVGWSVTDQNLSGVAQTEFMQEGVVKATAPGHSGYTYNFTWDTRVLGNRPYSLALRATDNAGNVQTSTRSLIVDNQLPTSVLTSPANGAVVSGNVTLSANASDSQALLQVIFEIDGVATYFIGAGGPFTRTWDTTGKSGTHTIVAIASDRAGNSRRSNPVTVTVP</sequence>
<name>A0A410RSM5_CORCK</name>